<gene>
    <name evidence="1" type="ORF">DN745_18565</name>
</gene>
<reference evidence="1 2" key="1">
    <citation type="submission" date="2018-06" db="EMBL/GenBank/DDBJ databases">
        <title>Lujinxingia sediminis gen. nov. sp. nov., a new facultative anaerobic member of the class Deltaproteobacteria, and proposal of Lujinxingaceae fam. nov.</title>
        <authorList>
            <person name="Guo L.-Y."/>
            <person name="Li C.-M."/>
            <person name="Wang S."/>
            <person name="Du Z.-J."/>
        </authorList>
    </citation>
    <scope>NUCLEOTIDE SEQUENCE [LARGE SCALE GENOMIC DNA]</scope>
    <source>
        <strain evidence="1 2">FA350</strain>
    </source>
</reference>
<name>A0A2Z4FQG0_9DELT</name>
<dbReference type="AlphaFoldDB" id="A0A2Z4FQG0"/>
<evidence type="ECO:0000313" key="2">
    <source>
        <dbReference type="Proteomes" id="UP000249799"/>
    </source>
</evidence>
<dbReference type="EMBL" id="CP030032">
    <property type="protein sequence ID" value="AWV91219.1"/>
    <property type="molecule type" value="Genomic_DNA"/>
</dbReference>
<dbReference type="RefSeq" id="WP_111337292.1">
    <property type="nucleotide sequence ID" value="NZ_CP030032.1"/>
</dbReference>
<dbReference type="KEGG" id="bsed:DN745_18565"/>
<sequence>MFKLPKTAPSLICHSFSVLFILFIGLTALAPSAHAQDEAPIRLVFLNTDPSDGMGVYNSVKEVLHLSKDLDLIDPDDLLSAGTKHGVKLETFRSGDKRQEAVGAFSRMLAGANAETVIALDVFGGGRTMQLVVIGPAGEQLADIRQRIGGSVPTQNESVTALKKAFKALVPRIREYREEQAKLEAASPDVGLVGLDEPNEDDTIKARVIAEHRAKHANLTRGLNPQVGAIFGARNFALETDANYDVSHSSPFVGVGVQFDAVLALFDAETSAVGASAFAAYAPFTTVFAGPNGPEEKSSSFTDLRLDVYYMKGLSSDFIVKGGVGLEYMGVSIEPNAIYSGNDYFNLRAGLGVIYQFGELAEMHLNAAALPILNADVSDGKMGDSSVSFGGDVALRVDVTAFGPVRASLGYQFKYYQGSFESPRLAQLRGESVSTNDNFHVGHVLLGYDF</sequence>
<keyword evidence="2" id="KW-1185">Reference proteome</keyword>
<evidence type="ECO:0000313" key="1">
    <source>
        <dbReference type="EMBL" id="AWV91219.1"/>
    </source>
</evidence>
<protein>
    <submittedName>
        <fullName evidence="1">Uncharacterized protein</fullName>
    </submittedName>
</protein>
<organism evidence="1 2">
    <name type="scientific">Bradymonas sediminis</name>
    <dbReference type="NCBI Taxonomy" id="1548548"/>
    <lineage>
        <taxon>Bacteria</taxon>
        <taxon>Deltaproteobacteria</taxon>
        <taxon>Bradymonadales</taxon>
        <taxon>Bradymonadaceae</taxon>
        <taxon>Bradymonas</taxon>
    </lineage>
</organism>
<accession>A0A2Z4FQG0</accession>
<proteinExistence type="predicted"/>
<dbReference type="Proteomes" id="UP000249799">
    <property type="component" value="Chromosome"/>
</dbReference>